<evidence type="ECO:0000313" key="9">
    <source>
        <dbReference type="EMBL" id="NGP75351.1"/>
    </source>
</evidence>
<dbReference type="PROSITE" id="PS51146">
    <property type="entry name" value="KAIC"/>
    <property type="match status" value="2"/>
</dbReference>
<keyword evidence="6" id="KW-0378">Hydrolase</keyword>
<dbReference type="PANTHER" id="PTHR42926:SF1">
    <property type="entry name" value="CIRCADIAN CLOCK OSCILLATOR PROTEIN KAIC 1"/>
    <property type="match status" value="1"/>
</dbReference>
<organism evidence="9 10">
    <name type="scientific">Halalkalibaculum roseum</name>
    <dbReference type="NCBI Taxonomy" id="2709311"/>
    <lineage>
        <taxon>Bacteria</taxon>
        <taxon>Pseudomonadati</taxon>
        <taxon>Balneolota</taxon>
        <taxon>Balneolia</taxon>
        <taxon>Balneolales</taxon>
        <taxon>Balneolaceae</taxon>
        <taxon>Halalkalibaculum</taxon>
    </lineage>
</organism>
<evidence type="ECO:0000256" key="3">
    <source>
        <dbReference type="ARBA" id="ARBA00022679"/>
    </source>
</evidence>
<dbReference type="RefSeq" id="WP_165138579.1">
    <property type="nucleotide sequence ID" value="NZ_JAALLT010000001.1"/>
</dbReference>
<dbReference type="InterPro" id="IPR010624">
    <property type="entry name" value="KaiC_dom"/>
</dbReference>
<dbReference type="InterPro" id="IPR030665">
    <property type="entry name" value="KaiC"/>
</dbReference>
<keyword evidence="10" id="KW-1185">Reference proteome</keyword>
<keyword evidence="5" id="KW-0418">Kinase</keyword>
<dbReference type="InterPro" id="IPR003593">
    <property type="entry name" value="AAA+_ATPase"/>
</dbReference>
<evidence type="ECO:0000256" key="6">
    <source>
        <dbReference type="ARBA" id="ARBA00022801"/>
    </source>
</evidence>
<comment type="caution">
    <text evidence="9">The sequence shown here is derived from an EMBL/GenBank/DDBJ whole genome shotgun (WGS) entry which is preliminary data.</text>
</comment>
<dbReference type="GO" id="GO:0004674">
    <property type="term" value="F:protein serine/threonine kinase activity"/>
    <property type="evidence" value="ECO:0007669"/>
    <property type="project" value="UniProtKB-EC"/>
</dbReference>
<evidence type="ECO:0000256" key="1">
    <source>
        <dbReference type="ARBA" id="ARBA00012513"/>
    </source>
</evidence>
<accession>A0A6M1SJ55</accession>
<dbReference type="PRINTS" id="PR01874">
    <property type="entry name" value="DNAREPAIRADA"/>
</dbReference>
<keyword evidence="2" id="KW-0597">Phosphoprotein</keyword>
<dbReference type="GO" id="GO:0005524">
    <property type="term" value="F:ATP binding"/>
    <property type="evidence" value="ECO:0007669"/>
    <property type="project" value="InterPro"/>
</dbReference>
<dbReference type="InterPro" id="IPR027417">
    <property type="entry name" value="P-loop_NTPase"/>
</dbReference>
<evidence type="ECO:0000256" key="4">
    <source>
        <dbReference type="ARBA" id="ARBA00022737"/>
    </source>
</evidence>
<gene>
    <name evidence="9" type="ORF">G3570_01810</name>
</gene>
<feature type="domain" description="KaiC" evidence="8">
    <location>
        <begin position="241"/>
        <end position="473"/>
    </location>
</feature>
<feature type="domain" description="RecA family profile 1" evidence="7">
    <location>
        <begin position="239"/>
        <end position="295"/>
    </location>
</feature>
<keyword evidence="4" id="KW-0677">Repeat</keyword>
<proteinExistence type="predicted"/>
<dbReference type="InterPro" id="IPR020588">
    <property type="entry name" value="RecA_ATP-bd"/>
</dbReference>
<reference evidence="9 10" key="1">
    <citation type="submission" date="2020-02" db="EMBL/GenBank/DDBJ databases">
        <title>Balneolaceae bacterium YR4-1, complete genome.</title>
        <authorList>
            <person name="Li Y."/>
            <person name="Wu S."/>
        </authorList>
    </citation>
    <scope>NUCLEOTIDE SEQUENCE [LARGE SCALE GENOMIC DNA]</scope>
    <source>
        <strain evidence="9 10">YR4-1</strain>
    </source>
</reference>
<dbReference type="InterPro" id="IPR014774">
    <property type="entry name" value="KaiC-like_dom"/>
</dbReference>
<name>A0A6M1SJ55_9BACT</name>
<dbReference type="GO" id="GO:0003677">
    <property type="term" value="F:DNA binding"/>
    <property type="evidence" value="ECO:0007669"/>
    <property type="project" value="InterPro"/>
</dbReference>
<sequence length="478" mass="52866">MKEKNKVSSGVAGLDEILKGGFLPQKSYLIKGGPGTGKSTLGYHFLDKALKDGAEVLYITLGETRENIIENGSQLGIDLSDAHFLDLSPGEDVYRNSKTYSVFSPVEVEQEPMIQSIVEAVEKYSPSCVFLDSITMLQSLNQDPFQMRNMALSFIQFVCNKGATLLITSEAHDQASDKEATFWVDGIIHLEYSLDWRRVTVSKYRGSDFLHGNHAFKIDERGVTVYPRLRPGNYERNFQSDPISTGINELDELLHGGLERGTVSIISGPTGVGKTNFGIQFAKEAASRGDRSAVYTFEESADVLAKRSESIGVPVKSMIENGNLTITSVEPLSYSPDEFAALVRSDIEENDTKIVIIDSVGGYSLSVREENTLERLHSLTVFLQNMGVTTLLIHETANVTGQFETTGMNASYLADNIIFLRYLELNGELRKAIGVLKKRMSDFERSIREFDITKDGLRVGGKLTKLRGILTGLPENTQ</sequence>
<dbReference type="GO" id="GO:0006281">
    <property type="term" value="P:DNA repair"/>
    <property type="evidence" value="ECO:0007669"/>
    <property type="project" value="InterPro"/>
</dbReference>
<dbReference type="Proteomes" id="UP000473278">
    <property type="component" value="Unassembled WGS sequence"/>
</dbReference>
<evidence type="ECO:0000259" key="8">
    <source>
        <dbReference type="PROSITE" id="PS51146"/>
    </source>
</evidence>
<dbReference type="InterPro" id="IPR051347">
    <property type="entry name" value="Circadian_clock_KaiC-rel"/>
</dbReference>
<evidence type="ECO:0000259" key="7">
    <source>
        <dbReference type="PROSITE" id="PS50162"/>
    </source>
</evidence>
<dbReference type="SMART" id="SM00382">
    <property type="entry name" value="AAA"/>
    <property type="match status" value="2"/>
</dbReference>
<evidence type="ECO:0000256" key="5">
    <source>
        <dbReference type="ARBA" id="ARBA00022777"/>
    </source>
</evidence>
<feature type="domain" description="KaiC" evidence="8">
    <location>
        <begin position="5"/>
        <end position="239"/>
    </location>
</feature>
<dbReference type="Pfam" id="PF06745">
    <property type="entry name" value="ATPase"/>
    <property type="match status" value="2"/>
</dbReference>
<keyword evidence="3" id="KW-0808">Transferase</keyword>
<evidence type="ECO:0000313" key="10">
    <source>
        <dbReference type="Proteomes" id="UP000473278"/>
    </source>
</evidence>
<dbReference type="GO" id="GO:0016787">
    <property type="term" value="F:hydrolase activity"/>
    <property type="evidence" value="ECO:0007669"/>
    <property type="project" value="UniProtKB-KW"/>
</dbReference>
<protein>
    <recommendedName>
        <fullName evidence="1">non-specific serine/threonine protein kinase</fullName>
        <ecNumber evidence="1">2.7.11.1</ecNumber>
    </recommendedName>
</protein>
<dbReference type="Gene3D" id="3.40.50.300">
    <property type="entry name" value="P-loop containing nucleotide triphosphate hydrolases"/>
    <property type="match status" value="2"/>
</dbReference>
<dbReference type="EC" id="2.7.11.1" evidence="1"/>
<dbReference type="EMBL" id="JAALLT010000001">
    <property type="protein sequence ID" value="NGP75351.1"/>
    <property type="molecule type" value="Genomic_DNA"/>
</dbReference>
<dbReference type="AlphaFoldDB" id="A0A6M1SJ55"/>
<dbReference type="PANTHER" id="PTHR42926">
    <property type="match status" value="1"/>
</dbReference>
<dbReference type="SUPFAM" id="SSF52540">
    <property type="entry name" value="P-loop containing nucleoside triphosphate hydrolases"/>
    <property type="match status" value="2"/>
</dbReference>
<evidence type="ECO:0000256" key="2">
    <source>
        <dbReference type="ARBA" id="ARBA00022553"/>
    </source>
</evidence>
<dbReference type="PROSITE" id="PS50162">
    <property type="entry name" value="RECA_2"/>
    <property type="match status" value="1"/>
</dbReference>
<dbReference type="GO" id="GO:0140664">
    <property type="term" value="F:ATP-dependent DNA damage sensor activity"/>
    <property type="evidence" value="ECO:0007669"/>
    <property type="project" value="InterPro"/>
</dbReference>
<dbReference type="PIRSF" id="PIRSF039117">
    <property type="entry name" value="KaiC"/>
    <property type="match status" value="1"/>
</dbReference>